<dbReference type="EMBL" id="JRRC01469012">
    <property type="protein sequence ID" value="KHG07165.1"/>
    <property type="molecule type" value="Genomic_DNA"/>
</dbReference>
<organism evidence="1 2">
    <name type="scientific">Gossypium arboreum</name>
    <name type="common">Tree cotton</name>
    <name type="synonym">Gossypium nanking</name>
    <dbReference type="NCBI Taxonomy" id="29729"/>
    <lineage>
        <taxon>Eukaryota</taxon>
        <taxon>Viridiplantae</taxon>
        <taxon>Streptophyta</taxon>
        <taxon>Embryophyta</taxon>
        <taxon>Tracheophyta</taxon>
        <taxon>Spermatophyta</taxon>
        <taxon>Magnoliopsida</taxon>
        <taxon>eudicotyledons</taxon>
        <taxon>Gunneridae</taxon>
        <taxon>Pentapetalae</taxon>
        <taxon>rosids</taxon>
        <taxon>malvids</taxon>
        <taxon>Malvales</taxon>
        <taxon>Malvaceae</taxon>
        <taxon>Malvoideae</taxon>
        <taxon>Gossypium</taxon>
    </lineage>
</organism>
<evidence type="ECO:0000313" key="1">
    <source>
        <dbReference type="EMBL" id="KHG07165.1"/>
    </source>
</evidence>
<proteinExistence type="predicted"/>
<gene>
    <name evidence="1" type="ORF">F383_34042</name>
</gene>
<reference evidence="2" key="1">
    <citation type="submission" date="2014-09" db="EMBL/GenBank/DDBJ databases">
        <authorList>
            <person name="Mudge J."/>
            <person name="Ramaraj T."/>
            <person name="Lindquist I.E."/>
            <person name="Bharti A.K."/>
            <person name="Sundararajan A."/>
            <person name="Cameron C.T."/>
            <person name="Woodward J.E."/>
            <person name="May G.D."/>
            <person name="Brubaker C."/>
            <person name="Broadhvest J."/>
            <person name="Wilkins T.A."/>
        </authorList>
    </citation>
    <scope>NUCLEOTIDE SEQUENCE</scope>
    <source>
        <strain evidence="2">cv. AKA8401</strain>
    </source>
</reference>
<protein>
    <submittedName>
        <fullName evidence="1">Uncharacterized protein</fullName>
    </submittedName>
</protein>
<dbReference type="Proteomes" id="UP000032142">
    <property type="component" value="Unassembled WGS sequence"/>
</dbReference>
<evidence type="ECO:0000313" key="2">
    <source>
        <dbReference type="Proteomes" id="UP000032142"/>
    </source>
</evidence>
<comment type="caution">
    <text evidence="1">The sequence shown here is derived from an EMBL/GenBank/DDBJ whole genome shotgun (WGS) entry which is preliminary data.</text>
</comment>
<dbReference type="AlphaFoldDB" id="A0A0B0N2C2"/>
<name>A0A0B0N2C2_GOSAR</name>
<accession>A0A0B0N2C2</accession>
<keyword evidence="2" id="KW-1185">Reference proteome</keyword>
<sequence>MATSPDSVITSGPGLGWYNRLVAHSFWTNQSCTSHYPIPNWVEKWLSKMAYFCPNGKGHGRVSQPCVTYGHAAWPCVP</sequence>